<feature type="modified residue" description="4-aspartylphosphate" evidence="5">
    <location>
        <position position="984"/>
    </location>
</feature>
<evidence type="ECO:0000256" key="4">
    <source>
        <dbReference type="ARBA" id="ARBA00022777"/>
    </source>
</evidence>
<feature type="region of interest" description="Disordered" evidence="6">
    <location>
        <begin position="1010"/>
        <end position="1113"/>
    </location>
</feature>
<dbReference type="PhylomeDB" id="A0A0G4HAH8"/>
<keyword evidence="4" id="KW-0418">Kinase</keyword>
<organism evidence="10">
    <name type="scientific">Chromera velia CCMP2878</name>
    <dbReference type="NCBI Taxonomy" id="1169474"/>
    <lineage>
        <taxon>Eukaryota</taxon>
        <taxon>Sar</taxon>
        <taxon>Alveolata</taxon>
        <taxon>Colpodellida</taxon>
        <taxon>Chromeraceae</taxon>
        <taxon>Chromera</taxon>
    </lineage>
</organism>
<dbReference type="SUPFAM" id="SSF52172">
    <property type="entry name" value="CheY-like"/>
    <property type="match status" value="1"/>
</dbReference>
<dbReference type="VEuPathDB" id="CryptoDB:Cvel_6095"/>
<keyword evidence="5" id="KW-0597">Phosphoprotein</keyword>
<dbReference type="InterPro" id="IPR001789">
    <property type="entry name" value="Sig_transdc_resp-reg_receiver"/>
</dbReference>
<keyword evidence="3" id="KW-0808">Transferase</keyword>
<feature type="domain" description="Response regulatory" evidence="9">
    <location>
        <begin position="934"/>
        <end position="1164"/>
    </location>
</feature>
<protein>
    <recommendedName>
        <fullName evidence="2">histidine kinase</fullName>
        <ecNumber evidence="2">2.7.13.3</ecNumber>
    </recommendedName>
</protein>
<dbReference type="PANTHER" id="PTHR43047:SF69">
    <property type="entry name" value="HISTIDINE KINASE CONTAINING CHEY-HOMOLOGOUS RECEIVER DOMAIN-RELATED"/>
    <property type="match status" value="1"/>
</dbReference>
<comment type="catalytic activity">
    <reaction evidence="1">
        <text>ATP + protein L-histidine = ADP + protein N-phospho-L-histidine.</text>
        <dbReference type="EC" id="2.7.13.3"/>
    </reaction>
</comment>
<dbReference type="InterPro" id="IPR003594">
    <property type="entry name" value="HATPase_dom"/>
</dbReference>
<feature type="compositionally biased region" description="Low complexity" evidence="6">
    <location>
        <begin position="351"/>
        <end position="370"/>
    </location>
</feature>
<feature type="region of interest" description="Disordered" evidence="6">
    <location>
        <begin position="822"/>
        <end position="909"/>
    </location>
</feature>
<evidence type="ECO:0000256" key="5">
    <source>
        <dbReference type="PROSITE-ProRule" id="PRU00169"/>
    </source>
</evidence>
<dbReference type="PANTHER" id="PTHR43047">
    <property type="entry name" value="TWO-COMPONENT HISTIDINE PROTEIN KINASE"/>
    <property type="match status" value="1"/>
</dbReference>
<feature type="region of interest" description="Disordered" evidence="6">
    <location>
        <begin position="273"/>
        <end position="444"/>
    </location>
</feature>
<feature type="transmembrane region" description="Helical" evidence="7">
    <location>
        <begin position="114"/>
        <end position="134"/>
    </location>
</feature>
<feature type="compositionally biased region" description="Polar residues" evidence="6">
    <location>
        <begin position="1083"/>
        <end position="1093"/>
    </location>
</feature>
<feature type="compositionally biased region" description="Low complexity" evidence="6">
    <location>
        <begin position="888"/>
        <end position="908"/>
    </location>
</feature>
<dbReference type="GO" id="GO:0009927">
    <property type="term" value="F:histidine phosphotransfer kinase activity"/>
    <property type="evidence" value="ECO:0007669"/>
    <property type="project" value="TreeGrafter"/>
</dbReference>
<dbReference type="Pfam" id="PF02518">
    <property type="entry name" value="HATPase_c"/>
    <property type="match status" value="1"/>
</dbReference>
<name>A0A0G4HAH8_9ALVE</name>
<proteinExistence type="predicted"/>
<dbReference type="SMART" id="SM00448">
    <property type="entry name" value="REC"/>
    <property type="match status" value="1"/>
</dbReference>
<dbReference type="PROSITE" id="PS50110">
    <property type="entry name" value="RESPONSE_REGULATORY"/>
    <property type="match status" value="1"/>
</dbReference>
<feature type="compositionally biased region" description="Polar residues" evidence="6">
    <location>
        <begin position="854"/>
        <end position="874"/>
    </location>
</feature>
<dbReference type="EMBL" id="CDMZ01002137">
    <property type="protein sequence ID" value="CEM40949.1"/>
    <property type="molecule type" value="Genomic_DNA"/>
</dbReference>
<feature type="compositionally biased region" description="Acidic residues" evidence="6">
    <location>
        <begin position="842"/>
        <end position="853"/>
    </location>
</feature>
<evidence type="ECO:0000256" key="7">
    <source>
        <dbReference type="SAM" id="Phobius"/>
    </source>
</evidence>
<keyword evidence="7" id="KW-0812">Transmembrane</keyword>
<accession>A0A0G4HAH8</accession>
<feature type="transmembrane region" description="Helical" evidence="7">
    <location>
        <begin position="70"/>
        <end position="93"/>
    </location>
</feature>
<dbReference type="PROSITE" id="PS50109">
    <property type="entry name" value="HIS_KIN"/>
    <property type="match status" value="1"/>
</dbReference>
<dbReference type="AlphaFoldDB" id="A0A0G4HAH8"/>
<dbReference type="InterPro" id="IPR011006">
    <property type="entry name" value="CheY-like_superfamily"/>
</dbReference>
<feature type="compositionally biased region" description="Low complexity" evidence="6">
    <location>
        <begin position="1035"/>
        <end position="1054"/>
    </location>
</feature>
<dbReference type="GO" id="GO:0000155">
    <property type="term" value="F:phosphorelay sensor kinase activity"/>
    <property type="evidence" value="ECO:0007669"/>
    <property type="project" value="TreeGrafter"/>
</dbReference>
<keyword evidence="7" id="KW-1133">Transmembrane helix</keyword>
<dbReference type="SUPFAM" id="SSF55874">
    <property type="entry name" value="ATPase domain of HSP90 chaperone/DNA topoisomerase II/histidine kinase"/>
    <property type="match status" value="1"/>
</dbReference>
<feature type="compositionally biased region" description="Basic and acidic residues" evidence="6">
    <location>
        <begin position="371"/>
        <end position="384"/>
    </location>
</feature>
<dbReference type="GO" id="GO:0005886">
    <property type="term" value="C:plasma membrane"/>
    <property type="evidence" value="ECO:0007669"/>
    <property type="project" value="TreeGrafter"/>
</dbReference>
<feature type="transmembrane region" description="Helical" evidence="7">
    <location>
        <begin position="166"/>
        <end position="187"/>
    </location>
</feature>
<feature type="compositionally biased region" description="Basic and acidic residues" evidence="6">
    <location>
        <begin position="324"/>
        <end position="334"/>
    </location>
</feature>
<feature type="transmembrane region" description="Helical" evidence="7">
    <location>
        <begin position="40"/>
        <end position="64"/>
    </location>
</feature>
<feature type="transmembrane region" description="Helical" evidence="7">
    <location>
        <begin position="194"/>
        <end position="212"/>
    </location>
</feature>
<evidence type="ECO:0000256" key="6">
    <source>
        <dbReference type="SAM" id="MobiDB-lite"/>
    </source>
</evidence>
<dbReference type="InterPro" id="IPR004358">
    <property type="entry name" value="Sig_transdc_His_kin-like_C"/>
</dbReference>
<evidence type="ECO:0000256" key="1">
    <source>
        <dbReference type="ARBA" id="ARBA00000085"/>
    </source>
</evidence>
<evidence type="ECO:0000259" key="8">
    <source>
        <dbReference type="PROSITE" id="PS50109"/>
    </source>
</evidence>
<evidence type="ECO:0000259" key="9">
    <source>
        <dbReference type="PROSITE" id="PS50110"/>
    </source>
</evidence>
<dbReference type="EC" id="2.7.13.3" evidence="2"/>
<evidence type="ECO:0000256" key="2">
    <source>
        <dbReference type="ARBA" id="ARBA00012438"/>
    </source>
</evidence>
<dbReference type="PRINTS" id="PR00344">
    <property type="entry name" value="BCTRLSENSOR"/>
</dbReference>
<evidence type="ECO:0000256" key="3">
    <source>
        <dbReference type="ARBA" id="ARBA00022679"/>
    </source>
</evidence>
<dbReference type="Gene3D" id="3.30.565.10">
    <property type="entry name" value="Histidine kinase-like ATPase, C-terminal domain"/>
    <property type="match status" value="1"/>
</dbReference>
<dbReference type="InterPro" id="IPR005467">
    <property type="entry name" value="His_kinase_dom"/>
</dbReference>
<dbReference type="InterPro" id="IPR036890">
    <property type="entry name" value="HATPase_C_sf"/>
</dbReference>
<sequence>MGPLPETMWDPLKVLSAAVWDGPESVEFREFRRTQLVRQLGIFPTVYWTMSFYCVSFGVFLLAAGYIGPFGWVCLNLSFALHGSVHLAVPTRLEPLLRRWKLKEGGLANVDSSVFLLLLLGTLAMGIASIRFAITTPPLPCSMVLGLGFWRVQGLLMSLDIPGRHWSLLQGVALVGFLSLLLLSVCIHDRDATVFQSVALSLWHYLGATVAARHYRLIRWRSVYGGFEASMAKVKAEKRNTDFLGYIMHEVRNPLQGALLVLSSLRLSLSAPRSPSLPINRGGGGGRRRRRLNTKKGSGVSFFVSQRKERDGGSNKSKRGSVGETKDSEGERESTPATGEDGKTLPLGHLSRPSSAGSSRGEAPAAAATAAERKKISNKEKEGGEDTQGPHAAFSKQLEGEGEGGASLRKQKGEGDGSGVDSFLSSPERSHSNNERAEEDQQSDVAISPLFLLSRDASSISSSVGVHEGVEEEEDEEEEVLEHWSNQAAVVETQLQHIVAVCTDVLQLEKLENNKFDVEFTTENPVGWFQSVLAVQRETFSAHGVGLFEKVIVQEELSEWAKGMGVDMDVLEENINVGGDEGGVVGVAAWLRLGQAAQNFFSNALKFTPQNDGGGEVTACLQLSLCDAPPPLTPSSSPNSSSGSVLVGGGRQFGESAGARGRGASASAAGHFQGVETALASLRASVQGVWEGEGEGGGDGEEEWKRSSSQLCGGAAASSAVADRCRWVRLRLSVSDNGVGIEEKEGKSLFLPYSQIRAGEFQKGGGTGLGLCISKEFIDRHAEGEVGFYSEGKGKGAEFFFELSLPILVPVPLSFPCLRTEAETDTKGKAAGGRKKKRETESDQAEVGAEETPTDTAAVSLSVGTDSRGQGTVGSSSSSSCEVGGDQSALSSSSSVSPSPCPPRVASRQQKKIGGTLLPPLPPWAFHSHASSLPVLIVDDSAFCRIGMCSLFRRLQIPWVELSDGSEAVEAFRRGERYRLVLMDRNMQNLDGDAATAQIMQIVKEQGEEAARQKAQQQKKKKGKVNGVETEESTETCTASPSSLTLEKPFSPNRTPLPPPTHPDNGSMRAVTSGASVEIPRGDSNSLVPTSGPLQEEERRDIPSPPSPSLPLDGLVSDVRPLIVGLTGDVSFEAVQAFEDAGAFACLQKPLAAKDVTALLEYCGILPSID</sequence>
<feature type="domain" description="Histidine kinase" evidence="8">
    <location>
        <begin position="592"/>
        <end position="807"/>
    </location>
</feature>
<keyword evidence="7" id="KW-0472">Membrane</keyword>
<dbReference type="Gene3D" id="3.40.50.2300">
    <property type="match status" value="1"/>
</dbReference>
<dbReference type="SMART" id="SM00387">
    <property type="entry name" value="HATPase_c"/>
    <property type="match status" value="1"/>
</dbReference>
<gene>
    <name evidence="10" type="ORF">Cvel_6095</name>
</gene>
<evidence type="ECO:0000313" key="10">
    <source>
        <dbReference type="EMBL" id="CEM40949.1"/>
    </source>
</evidence>
<reference evidence="10" key="1">
    <citation type="submission" date="2014-11" db="EMBL/GenBank/DDBJ databases">
        <authorList>
            <person name="Otto D Thomas"/>
            <person name="Naeem Raeece"/>
        </authorList>
    </citation>
    <scope>NUCLEOTIDE SEQUENCE</scope>
</reference>